<evidence type="ECO:0000256" key="1">
    <source>
        <dbReference type="SAM" id="Phobius"/>
    </source>
</evidence>
<organism evidence="2 3">
    <name type="scientific">Rathayibacter festucae DSM 15932</name>
    <dbReference type="NCBI Taxonomy" id="1328866"/>
    <lineage>
        <taxon>Bacteria</taxon>
        <taxon>Bacillati</taxon>
        <taxon>Actinomycetota</taxon>
        <taxon>Actinomycetes</taxon>
        <taxon>Micrococcales</taxon>
        <taxon>Microbacteriaceae</taxon>
        <taxon>Rathayibacter</taxon>
    </lineage>
</organism>
<feature type="transmembrane region" description="Helical" evidence="1">
    <location>
        <begin position="193"/>
        <end position="220"/>
    </location>
</feature>
<gene>
    <name evidence="2" type="ORF">C1I64_19525</name>
</gene>
<feature type="transmembrane region" description="Helical" evidence="1">
    <location>
        <begin position="117"/>
        <end position="149"/>
    </location>
</feature>
<proteinExistence type="predicted"/>
<keyword evidence="1" id="KW-1133">Transmembrane helix</keyword>
<evidence type="ECO:0000313" key="3">
    <source>
        <dbReference type="Proteomes" id="UP000285317"/>
    </source>
</evidence>
<dbReference type="EMBL" id="CP028137">
    <property type="protein sequence ID" value="AZZ54008.1"/>
    <property type="molecule type" value="Genomic_DNA"/>
</dbReference>
<reference evidence="2 3" key="1">
    <citation type="submission" date="2018-03" db="EMBL/GenBank/DDBJ databases">
        <title>Bacteriophage NCPPB3778 and a type I-E CRISPR drive the evolution of the US Biological Select Agent, Rathayibacter toxicus.</title>
        <authorList>
            <person name="Davis E.W.II."/>
            <person name="Tabima J.F."/>
            <person name="Weisberg A.J."/>
            <person name="Dantas Lopes L."/>
            <person name="Wiseman M.S."/>
            <person name="Wiseman M.S."/>
            <person name="Pupko T."/>
            <person name="Belcher M.S."/>
            <person name="Sechler A.J."/>
            <person name="Tancos M.A."/>
            <person name="Schroeder B.K."/>
            <person name="Murray T.D."/>
            <person name="Luster D.G."/>
            <person name="Schneider W.L."/>
            <person name="Rogers E."/>
            <person name="Andreote F.D."/>
            <person name="Grunwald N.J."/>
            <person name="Putnam M.L."/>
            <person name="Chang J.H."/>
        </authorList>
    </citation>
    <scope>NUCLEOTIDE SEQUENCE [LARGE SCALE GENOMIC DNA]</scope>
    <source>
        <strain evidence="2 3">DSM 15932</strain>
    </source>
</reference>
<dbReference type="AlphaFoldDB" id="A0A3Q9UZM5"/>
<keyword evidence="1" id="KW-0812">Transmembrane</keyword>
<dbReference type="PANTHER" id="PTHR37305">
    <property type="entry name" value="INTEGRAL MEMBRANE PROTEIN-RELATED"/>
    <property type="match status" value="1"/>
</dbReference>
<sequence length="276" mass="27705">MTATAPSPVRDAPSGVRLRLDGVVLSELLKLVTVRSTWWSIVVSVLLALALALALGAVVTPPKEGSVSAFVAGGATLHLQFVGLVIAVLGSLSLGGEYSTGMIRSTYTAVPRRVPSLLARGVVVAVASFVVGVLTCVGSFAVIAGMLAAKGTPTSLLDDGVLGSLLGGGLFLAVIGAFSVAVAALLRSTAAAIGLSVGVLFVLPLLASIAGGLLQAQWIIDVSPYLLSNLGLALSSVPSEGSGVEQISTTSALLASAGWLLAVWVPALTATRVRDV</sequence>
<dbReference type="RefSeq" id="WP_127888366.1">
    <property type="nucleotide sequence ID" value="NZ_CP028137.1"/>
</dbReference>
<keyword evidence="1" id="KW-0472">Membrane</keyword>
<dbReference type="PANTHER" id="PTHR37305:SF1">
    <property type="entry name" value="MEMBRANE PROTEIN"/>
    <property type="match status" value="1"/>
</dbReference>
<evidence type="ECO:0000313" key="2">
    <source>
        <dbReference type="EMBL" id="AZZ54008.1"/>
    </source>
</evidence>
<protein>
    <submittedName>
        <fullName evidence="2">ABC transporter permease</fullName>
    </submittedName>
</protein>
<feature type="transmembrane region" description="Helical" evidence="1">
    <location>
        <begin position="161"/>
        <end position="186"/>
    </location>
</feature>
<feature type="transmembrane region" description="Helical" evidence="1">
    <location>
        <begin position="38"/>
        <end position="59"/>
    </location>
</feature>
<dbReference type="KEGG" id="rfs:C1I64_19525"/>
<accession>A0A3Q9UZM5</accession>
<feature type="transmembrane region" description="Helical" evidence="1">
    <location>
        <begin position="79"/>
        <end position="96"/>
    </location>
</feature>
<feature type="transmembrane region" description="Helical" evidence="1">
    <location>
        <begin position="252"/>
        <end position="271"/>
    </location>
</feature>
<name>A0A3Q9UZM5_9MICO</name>
<dbReference type="Proteomes" id="UP000285317">
    <property type="component" value="Chromosome"/>
</dbReference>